<feature type="region of interest" description="Disordered" evidence="1">
    <location>
        <begin position="152"/>
        <end position="173"/>
    </location>
</feature>
<sequence>MLSSISFVVVSIAVLASGGLPLEPGRYCAFPVWKEVPQRDDIAGCMFFEYKSESSAEFVYTLFAAHFFAMRYDNVTFENDRIILKRYGHIEGPEVYPYFDVGFDLKVTSDTPDVVEMVAKDGTYAYTLTRGCTPPPGTVADCTVPFFRSRRQLRSSAPRGRQLRSSAPEGRQPNGLYQVFGPNFNTVRVRADSSTNYGYTYLYDATKRPSSFQYQSGYARYNLEKGSSGEIFQFNNPYVKVTLQFVKIPAEFVYDSTRNVVSFVPNNKSLPHIDAPLQQ</sequence>
<evidence type="ECO:0000313" key="6">
    <source>
        <dbReference type="Proteomes" id="UP000574390"/>
    </source>
</evidence>
<evidence type="ECO:0000313" key="3">
    <source>
        <dbReference type="EMBL" id="KAF4683650.1"/>
    </source>
</evidence>
<protein>
    <submittedName>
        <fullName evidence="4">Uncharacterized protein</fullName>
    </submittedName>
</protein>
<evidence type="ECO:0000313" key="4">
    <source>
        <dbReference type="EMBL" id="KAF4719688.1"/>
    </source>
</evidence>
<dbReference type="EMBL" id="JABANM010022385">
    <property type="protein sequence ID" value="KAF4719688.1"/>
    <property type="molecule type" value="Genomic_DNA"/>
</dbReference>
<feature type="signal peptide" evidence="2">
    <location>
        <begin position="1"/>
        <end position="18"/>
    </location>
</feature>
<evidence type="ECO:0000256" key="1">
    <source>
        <dbReference type="SAM" id="MobiDB-lite"/>
    </source>
</evidence>
<proteinExistence type="predicted"/>
<accession>A0A7J6RFY9</accession>
<comment type="caution">
    <text evidence="4">The sequence shown here is derived from an EMBL/GenBank/DDBJ whole genome shotgun (WGS) entry which is preliminary data.</text>
</comment>
<keyword evidence="2" id="KW-0732">Signal</keyword>
<evidence type="ECO:0000256" key="2">
    <source>
        <dbReference type="SAM" id="SignalP"/>
    </source>
</evidence>
<reference evidence="5 6" key="1">
    <citation type="submission" date="2020-04" db="EMBL/GenBank/DDBJ databases">
        <title>Perkinsus olseni comparative genomics.</title>
        <authorList>
            <person name="Bogema D.R."/>
        </authorList>
    </citation>
    <scope>NUCLEOTIDE SEQUENCE [LARGE SCALE GENOMIC DNA]</scope>
    <source>
        <strain evidence="3">00978-12</strain>
        <strain evidence="4">ATCC PRA-205</strain>
    </source>
</reference>
<feature type="chain" id="PRO_5033913332" evidence="2">
    <location>
        <begin position="19"/>
        <end position="279"/>
    </location>
</feature>
<dbReference type="AlphaFoldDB" id="A0A7J6RFY9"/>
<evidence type="ECO:0000313" key="5">
    <source>
        <dbReference type="Proteomes" id="UP000541610"/>
    </source>
</evidence>
<name>A0A7J6RFY9_PEROL</name>
<dbReference type="Proteomes" id="UP000574390">
    <property type="component" value="Unassembled WGS sequence"/>
</dbReference>
<dbReference type="OrthoDB" id="448616at2759"/>
<gene>
    <name evidence="3" type="ORF">FOZ60_008814</name>
    <name evidence="4" type="ORF">FOZ62_000085</name>
</gene>
<dbReference type="EMBL" id="JABANP010000353">
    <property type="protein sequence ID" value="KAF4683650.1"/>
    <property type="molecule type" value="Genomic_DNA"/>
</dbReference>
<dbReference type="Proteomes" id="UP000541610">
    <property type="component" value="Unassembled WGS sequence"/>
</dbReference>
<organism evidence="4 6">
    <name type="scientific">Perkinsus olseni</name>
    <name type="common">Perkinsus atlanticus</name>
    <dbReference type="NCBI Taxonomy" id="32597"/>
    <lineage>
        <taxon>Eukaryota</taxon>
        <taxon>Sar</taxon>
        <taxon>Alveolata</taxon>
        <taxon>Perkinsozoa</taxon>
        <taxon>Perkinsea</taxon>
        <taxon>Perkinsida</taxon>
        <taxon>Perkinsidae</taxon>
        <taxon>Perkinsus</taxon>
    </lineage>
</organism>